<dbReference type="CDD" id="cd17535">
    <property type="entry name" value="REC_NarL-like"/>
    <property type="match status" value="1"/>
</dbReference>
<dbReference type="SUPFAM" id="SSF46894">
    <property type="entry name" value="C-terminal effector domain of the bipartite response regulators"/>
    <property type="match status" value="1"/>
</dbReference>
<dbReference type="InterPro" id="IPR000792">
    <property type="entry name" value="Tscrpt_reg_LuxR_C"/>
</dbReference>
<dbReference type="PANTHER" id="PTHR43214">
    <property type="entry name" value="TWO-COMPONENT RESPONSE REGULATOR"/>
    <property type="match status" value="1"/>
</dbReference>
<dbReference type="CDD" id="cd06170">
    <property type="entry name" value="LuxR_C_like"/>
    <property type="match status" value="1"/>
</dbReference>
<dbReference type="SMART" id="SM00421">
    <property type="entry name" value="HTH_LUXR"/>
    <property type="match status" value="1"/>
</dbReference>
<keyword evidence="1 5" id="KW-0597">Phosphoprotein</keyword>
<comment type="caution">
    <text evidence="9">The sequence shown here is derived from an EMBL/GenBank/DDBJ whole genome shotgun (WGS) entry which is preliminary data.</text>
</comment>
<feature type="region of interest" description="Disordered" evidence="6">
    <location>
        <begin position="151"/>
        <end position="182"/>
    </location>
</feature>
<keyword evidence="10" id="KW-1185">Reference proteome</keyword>
<name>A0A2P8D3G4_9ACTN</name>
<feature type="modified residue" description="4-aspartylphosphate" evidence="5">
    <location>
        <position position="57"/>
    </location>
</feature>
<evidence type="ECO:0000256" key="6">
    <source>
        <dbReference type="SAM" id="MobiDB-lite"/>
    </source>
</evidence>
<protein>
    <submittedName>
        <fullName evidence="9">DNA-binding NarL/FixJ family response regulator</fullName>
    </submittedName>
</protein>
<evidence type="ECO:0000259" key="8">
    <source>
        <dbReference type="PROSITE" id="PS50110"/>
    </source>
</evidence>
<dbReference type="PROSITE" id="PS00622">
    <property type="entry name" value="HTH_LUXR_1"/>
    <property type="match status" value="1"/>
</dbReference>
<dbReference type="EMBL" id="PYGA01000019">
    <property type="protein sequence ID" value="PSK91761.1"/>
    <property type="molecule type" value="Genomic_DNA"/>
</dbReference>
<evidence type="ECO:0000259" key="7">
    <source>
        <dbReference type="PROSITE" id="PS50043"/>
    </source>
</evidence>
<dbReference type="SUPFAM" id="SSF52172">
    <property type="entry name" value="CheY-like"/>
    <property type="match status" value="1"/>
</dbReference>
<dbReference type="GO" id="GO:0003677">
    <property type="term" value="F:DNA binding"/>
    <property type="evidence" value="ECO:0007669"/>
    <property type="project" value="UniProtKB-KW"/>
</dbReference>
<proteinExistence type="predicted"/>
<dbReference type="AlphaFoldDB" id="A0A2P8D3G4"/>
<evidence type="ECO:0000313" key="10">
    <source>
        <dbReference type="Proteomes" id="UP000240542"/>
    </source>
</evidence>
<dbReference type="InterPro" id="IPR011006">
    <property type="entry name" value="CheY-like_superfamily"/>
</dbReference>
<dbReference type="PANTHER" id="PTHR43214:SF24">
    <property type="entry name" value="TRANSCRIPTIONAL REGULATORY PROTEIN NARL-RELATED"/>
    <property type="match status" value="1"/>
</dbReference>
<dbReference type="PROSITE" id="PS50043">
    <property type="entry name" value="HTH_LUXR_2"/>
    <property type="match status" value="1"/>
</dbReference>
<dbReference type="PROSITE" id="PS50110">
    <property type="entry name" value="RESPONSE_REGULATORY"/>
    <property type="match status" value="1"/>
</dbReference>
<dbReference type="GO" id="GO:0006355">
    <property type="term" value="P:regulation of DNA-templated transcription"/>
    <property type="evidence" value="ECO:0007669"/>
    <property type="project" value="InterPro"/>
</dbReference>
<organism evidence="9 10">
    <name type="scientific">Murinocardiopsis flavida</name>
    <dbReference type="NCBI Taxonomy" id="645275"/>
    <lineage>
        <taxon>Bacteria</taxon>
        <taxon>Bacillati</taxon>
        <taxon>Actinomycetota</taxon>
        <taxon>Actinomycetes</taxon>
        <taxon>Streptosporangiales</taxon>
        <taxon>Nocardiopsidaceae</taxon>
        <taxon>Murinocardiopsis</taxon>
    </lineage>
</organism>
<dbReference type="Pfam" id="PF00072">
    <property type="entry name" value="Response_reg"/>
    <property type="match status" value="1"/>
</dbReference>
<keyword evidence="2" id="KW-0805">Transcription regulation</keyword>
<dbReference type="InterPro" id="IPR001789">
    <property type="entry name" value="Sig_transdc_resp-reg_receiver"/>
</dbReference>
<dbReference type="PRINTS" id="PR00038">
    <property type="entry name" value="HTHLUXR"/>
</dbReference>
<reference evidence="9 10" key="1">
    <citation type="submission" date="2018-03" db="EMBL/GenBank/DDBJ databases">
        <title>Genomic Encyclopedia of Archaeal and Bacterial Type Strains, Phase II (KMG-II): from individual species to whole genera.</title>
        <authorList>
            <person name="Goeker M."/>
        </authorList>
    </citation>
    <scope>NUCLEOTIDE SEQUENCE [LARGE SCALE GENOMIC DNA]</scope>
    <source>
        <strain evidence="9 10">DSM 45312</strain>
    </source>
</reference>
<evidence type="ECO:0000256" key="1">
    <source>
        <dbReference type="ARBA" id="ARBA00022553"/>
    </source>
</evidence>
<dbReference type="Gene3D" id="3.40.50.2300">
    <property type="match status" value="1"/>
</dbReference>
<dbReference type="SMART" id="SM00448">
    <property type="entry name" value="REC"/>
    <property type="match status" value="1"/>
</dbReference>
<feature type="domain" description="Response regulatory" evidence="8">
    <location>
        <begin position="6"/>
        <end position="125"/>
    </location>
</feature>
<dbReference type="Proteomes" id="UP000240542">
    <property type="component" value="Unassembled WGS sequence"/>
</dbReference>
<evidence type="ECO:0000256" key="3">
    <source>
        <dbReference type="ARBA" id="ARBA00023125"/>
    </source>
</evidence>
<evidence type="ECO:0000256" key="2">
    <source>
        <dbReference type="ARBA" id="ARBA00023015"/>
    </source>
</evidence>
<accession>A0A2P8D3G4</accession>
<dbReference type="Pfam" id="PF00196">
    <property type="entry name" value="GerE"/>
    <property type="match status" value="1"/>
</dbReference>
<dbReference type="GO" id="GO:0000160">
    <property type="term" value="P:phosphorelay signal transduction system"/>
    <property type="evidence" value="ECO:0007669"/>
    <property type="project" value="InterPro"/>
</dbReference>
<feature type="domain" description="HTH luxR-type" evidence="7">
    <location>
        <begin position="180"/>
        <end position="245"/>
    </location>
</feature>
<keyword evidence="4" id="KW-0804">Transcription</keyword>
<sequence length="262" mass="27423">MNEPIGVLVVDDQAVVRAALRAVIDRRDRMRVLGEAADGAEAVAAAYELRPDVIVMDVRMPEMTGVEACRRILADWQHPPPPRILILTTFDLDEYVHAALRAGAAGFLLKNSRPEKLTEAITVVAEGESMLAPSVTQRLIRSFASLPTSLTSGHPAAGDAAEGGRGLGPGDAADGGRVPGPDPARLLTARELEVLALLARGEPNVAIAATLGVTEATVKSRVNRILTRLGLANRVQAAILAHDAGLVDRPRPHAPGAGPGPG</sequence>
<evidence type="ECO:0000313" key="9">
    <source>
        <dbReference type="EMBL" id="PSK91761.1"/>
    </source>
</evidence>
<keyword evidence="3 9" id="KW-0238">DNA-binding</keyword>
<dbReference type="InterPro" id="IPR058245">
    <property type="entry name" value="NreC/VraR/RcsB-like_REC"/>
</dbReference>
<dbReference type="InterPro" id="IPR016032">
    <property type="entry name" value="Sig_transdc_resp-reg_C-effctor"/>
</dbReference>
<evidence type="ECO:0000256" key="5">
    <source>
        <dbReference type="PROSITE-ProRule" id="PRU00169"/>
    </source>
</evidence>
<dbReference type="RefSeq" id="WP_245929012.1">
    <property type="nucleotide sequence ID" value="NZ_PYGA01000019.1"/>
</dbReference>
<evidence type="ECO:0000256" key="4">
    <source>
        <dbReference type="ARBA" id="ARBA00023163"/>
    </source>
</evidence>
<dbReference type="InterPro" id="IPR039420">
    <property type="entry name" value="WalR-like"/>
</dbReference>
<gene>
    <name evidence="9" type="ORF">CLV63_11942</name>
</gene>